<gene>
    <name evidence="2" type="ORF">ESP62_011635</name>
</gene>
<dbReference type="Proteomes" id="UP001515100">
    <property type="component" value="Unassembled WGS sequence"/>
</dbReference>
<comment type="caution">
    <text evidence="2">The sequence shown here is derived from an EMBL/GenBank/DDBJ whole genome shotgun (WGS) entry which is preliminary data.</text>
</comment>
<reference evidence="2" key="1">
    <citation type="submission" date="2019-09" db="EMBL/GenBank/DDBJ databases">
        <authorList>
            <person name="Li J."/>
        </authorList>
    </citation>
    <scope>NUCLEOTIDE SEQUENCE [LARGE SCALE GENOMIC DNA]</scope>
    <source>
        <strain evidence="2">NRBC 14897</strain>
    </source>
</reference>
<feature type="domain" description="Beta-lactamase-related" evidence="1">
    <location>
        <begin position="21"/>
        <end position="359"/>
    </location>
</feature>
<dbReference type="AlphaFoldDB" id="A0A641AJV2"/>
<dbReference type="PANTHER" id="PTHR43319:SF3">
    <property type="entry name" value="BETA-LACTAMASE-RELATED DOMAIN-CONTAINING PROTEIN"/>
    <property type="match status" value="1"/>
</dbReference>
<accession>A0A641AJV2</accession>
<keyword evidence="3" id="KW-1185">Reference proteome</keyword>
<dbReference type="InterPro" id="IPR012338">
    <property type="entry name" value="Beta-lactam/transpept-like"/>
</dbReference>
<evidence type="ECO:0000259" key="1">
    <source>
        <dbReference type="Pfam" id="PF00144"/>
    </source>
</evidence>
<dbReference type="OrthoDB" id="9809635at2"/>
<proteinExistence type="predicted"/>
<organism evidence="2 3">
    <name type="scientific">Aeromicrobium fastidiosum</name>
    <dbReference type="NCBI Taxonomy" id="52699"/>
    <lineage>
        <taxon>Bacteria</taxon>
        <taxon>Bacillati</taxon>
        <taxon>Actinomycetota</taxon>
        <taxon>Actinomycetes</taxon>
        <taxon>Propionibacteriales</taxon>
        <taxon>Nocardioidaceae</taxon>
        <taxon>Aeromicrobium</taxon>
    </lineage>
</organism>
<name>A0A641AJV2_9ACTN</name>
<sequence length="387" mass="41934">MTTAAGTFDARFAPLADLLHQNVRDGVERGASLCIVRDGEVLVDIWDGWSDLESTVPWERDTLVPVWSITKVMTNLAALVAVDRGLIDLDEPVAAYWPEFAAADKQDVTVGQLLGHTSGVSGWAQPVTIDDLYDWDVATAKLAAQPPWWTPGTASGYHLLNQGHLVGEVVRRATGSSLGTWFATEVAAPLGADFHIGLDASDDHRVSPLTSPRPPQVEPFDDPDDVALRTLTGPFLRASECNTERWRRAEIPAANGHGNARSIARVQSVVSHGGELDGVRLLSPETLERIFEVRASGVDRVLGLPLTFGTGWALPDEHSMPSVRAGRRCFWGGLGGSVVVNDVEQRLTIAYAMNRMVMEHSPGTRTIRPCGDSRFDGYAAVIDEVLS</sequence>
<dbReference type="EMBL" id="SDPP02000003">
    <property type="protein sequence ID" value="KAA1376095.1"/>
    <property type="molecule type" value="Genomic_DNA"/>
</dbReference>
<dbReference type="InterPro" id="IPR052907">
    <property type="entry name" value="Beta-lactamase/esterase"/>
</dbReference>
<evidence type="ECO:0000313" key="2">
    <source>
        <dbReference type="EMBL" id="KAA1376095.1"/>
    </source>
</evidence>
<dbReference type="Gene3D" id="3.40.710.10">
    <property type="entry name" value="DD-peptidase/beta-lactamase superfamily"/>
    <property type="match status" value="1"/>
</dbReference>
<dbReference type="SUPFAM" id="SSF56601">
    <property type="entry name" value="beta-lactamase/transpeptidase-like"/>
    <property type="match status" value="1"/>
</dbReference>
<protein>
    <submittedName>
        <fullName evidence="2">Beta-lactamase family protein</fullName>
    </submittedName>
</protein>
<evidence type="ECO:0000313" key="3">
    <source>
        <dbReference type="Proteomes" id="UP001515100"/>
    </source>
</evidence>
<dbReference type="RefSeq" id="WP_129183797.1">
    <property type="nucleotide sequence ID" value="NZ_JAGIOG010000001.1"/>
</dbReference>
<dbReference type="PANTHER" id="PTHR43319">
    <property type="entry name" value="BETA-LACTAMASE-RELATED"/>
    <property type="match status" value="1"/>
</dbReference>
<dbReference type="InterPro" id="IPR001466">
    <property type="entry name" value="Beta-lactam-related"/>
</dbReference>
<dbReference type="Pfam" id="PF00144">
    <property type="entry name" value="Beta-lactamase"/>
    <property type="match status" value="1"/>
</dbReference>